<evidence type="ECO:0000313" key="1">
    <source>
        <dbReference type="EMBL" id="APZ95841.1"/>
    </source>
</evidence>
<dbReference type="KEGG" id="fmr:Fuma_05503"/>
<protein>
    <submittedName>
        <fullName evidence="1">Uncharacterized protein</fullName>
    </submittedName>
</protein>
<gene>
    <name evidence="1" type="ORF">Fuma_05503</name>
</gene>
<organism evidence="1 2">
    <name type="scientific">Fuerstiella marisgermanici</name>
    <dbReference type="NCBI Taxonomy" id="1891926"/>
    <lineage>
        <taxon>Bacteria</taxon>
        <taxon>Pseudomonadati</taxon>
        <taxon>Planctomycetota</taxon>
        <taxon>Planctomycetia</taxon>
        <taxon>Planctomycetales</taxon>
        <taxon>Planctomycetaceae</taxon>
        <taxon>Fuerstiella</taxon>
    </lineage>
</organism>
<reference evidence="1 2" key="1">
    <citation type="journal article" date="2016" name="Front. Microbiol.">
        <title>Fuerstia marisgermanicae gen. nov., sp. nov., an Unusual Member of the Phylum Planctomycetes from the German Wadden Sea.</title>
        <authorList>
            <person name="Kohn T."/>
            <person name="Heuer A."/>
            <person name="Jogler M."/>
            <person name="Vollmers J."/>
            <person name="Boedeker C."/>
            <person name="Bunk B."/>
            <person name="Rast P."/>
            <person name="Borchert D."/>
            <person name="Glockner I."/>
            <person name="Freese H.M."/>
            <person name="Klenk H.P."/>
            <person name="Overmann J."/>
            <person name="Kaster A.K."/>
            <person name="Rohde M."/>
            <person name="Wiegand S."/>
            <person name="Jogler C."/>
        </authorList>
    </citation>
    <scope>NUCLEOTIDE SEQUENCE [LARGE SCALE GENOMIC DNA]</scope>
    <source>
        <strain evidence="1 2">NH11</strain>
    </source>
</reference>
<name>A0A1P8WP60_9PLAN</name>
<proteinExistence type="predicted"/>
<dbReference type="AlphaFoldDB" id="A0A1P8WP60"/>
<dbReference type="Proteomes" id="UP000187735">
    <property type="component" value="Chromosome"/>
</dbReference>
<dbReference type="EMBL" id="CP017641">
    <property type="protein sequence ID" value="APZ95841.1"/>
    <property type="molecule type" value="Genomic_DNA"/>
</dbReference>
<keyword evidence="2" id="KW-1185">Reference proteome</keyword>
<sequence length="65" mass="7371">MRQSGRGAAFDELGTVFAWISFNFHATMMKHFNSTSGCLTLARYFGIEQYKLAERTSHNYFAAIA</sequence>
<accession>A0A1P8WP60</accession>
<evidence type="ECO:0000313" key="2">
    <source>
        <dbReference type="Proteomes" id="UP000187735"/>
    </source>
</evidence>